<accession>A0AA34WIB7</accession>
<evidence type="ECO:0008006" key="3">
    <source>
        <dbReference type="Google" id="ProtNLM"/>
    </source>
</evidence>
<dbReference type="AlphaFoldDB" id="A0AA34WIB7"/>
<protein>
    <recommendedName>
        <fullName evidence="3">DUF721 domain-containing protein</fullName>
    </recommendedName>
</protein>
<reference evidence="1 2" key="1">
    <citation type="journal article" date="2011" name="J. Bacteriol.">
        <title>Genome sequence of the obligate intracellular animal pathogen Chlamydia pecorum E58.</title>
        <authorList>
            <person name="Mojica S."/>
            <person name="Huot Creasy H."/>
            <person name="Daugherty S."/>
            <person name="Read T.D."/>
            <person name="Kim T."/>
            <person name="Kaltenboeck B."/>
            <person name="Bavoil P."/>
            <person name="Myers G.S."/>
        </authorList>
    </citation>
    <scope>NUCLEOTIDE SEQUENCE [LARGE SCALE GENOMIC DNA]</scope>
    <source>
        <strain evidence="1 2">E58</strain>
    </source>
</reference>
<dbReference type="EMBL" id="CP002608">
    <property type="protein sequence ID" value="AEB41805.1"/>
    <property type="molecule type" value="Genomic_DNA"/>
</dbReference>
<organism evidence="1 2">
    <name type="scientific">Chlamydia pecorum (strain ATCC VR-628 / DSM 29919 / E58)</name>
    <name type="common">Chlamydophila pecorum</name>
    <dbReference type="NCBI Taxonomy" id="331635"/>
    <lineage>
        <taxon>Bacteria</taxon>
        <taxon>Pseudomonadati</taxon>
        <taxon>Chlamydiota</taxon>
        <taxon>Chlamydiia</taxon>
        <taxon>Chlamydiales</taxon>
        <taxon>Chlamydiaceae</taxon>
        <taxon>Chlamydia/Chlamydophila group</taxon>
        <taxon>Chlamydia</taxon>
    </lineage>
</organism>
<sequence>MLLKPKVSKYQSKRTASPIKHAKNYVYSYLKAIQRIVSSKPQEVIEAWNQAFGKTYSGMSQAIGFKDQILFVKVYNSSLYALLKQASQRELISQIHKIVPYANIQEIQFLLG</sequence>
<proteinExistence type="predicted"/>
<dbReference type="KEGG" id="cpm:G5S_0862"/>
<evidence type="ECO:0000313" key="2">
    <source>
        <dbReference type="Proteomes" id="UP000008305"/>
    </source>
</evidence>
<dbReference type="Pfam" id="PF05258">
    <property type="entry name" value="DciA"/>
    <property type="match status" value="1"/>
</dbReference>
<name>A0AA34WIB7_CHLPE</name>
<keyword evidence="2" id="KW-1185">Reference proteome</keyword>
<dbReference type="Proteomes" id="UP000008305">
    <property type="component" value="Chromosome"/>
</dbReference>
<gene>
    <name evidence="1" type="ordered locus">G5S_0862</name>
</gene>
<evidence type="ECO:0000313" key="1">
    <source>
        <dbReference type="EMBL" id="AEB41805.1"/>
    </source>
</evidence>
<dbReference type="InterPro" id="IPR007922">
    <property type="entry name" value="DciA-like"/>
</dbReference>
<dbReference type="GeneID" id="99718833"/>
<dbReference type="RefSeq" id="WP_013712883.1">
    <property type="nucleotide sequence ID" value="NC_015408.1"/>
</dbReference>